<dbReference type="InterPro" id="IPR032473">
    <property type="entry name" value="Argonaute_Mid_dom"/>
</dbReference>
<dbReference type="Pfam" id="PF08699">
    <property type="entry name" value="ArgoL1"/>
    <property type="match status" value="1"/>
</dbReference>
<dbReference type="AlphaFoldDB" id="A0A286UVD5"/>
<dbReference type="SUPFAM" id="SSF101690">
    <property type="entry name" value="PAZ domain"/>
    <property type="match status" value="1"/>
</dbReference>
<dbReference type="GO" id="GO:0003676">
    <property type="term" value="F:nucleic acid binding"/>
    <property type="evidence" value="ECO:0007669"/>
    <property type="project" value="InterPro"/>
</dbReference>
<dbReference type="Gene3D" id="3.30.420.10">
    <property type="entry name" value="Ribonuclease H-like superfamily/Ribonuclease H"/>
    <property type="match status" value="1"/>
</dbReference>
<organism evidence="2 3">
    <name type="scientific">Pyrrhoderma noxium</name>
    <dbReference type="NCBI Taxonomy" id="2282107"/>
    <lineage>
        <taxon>Eukaryota</taxon>
        <taxon>Fungi</taxon>
        <taxon>Dikarya</taxon>
        <taxon>Basidiomycota</taxon>
        <taxon>Agaricomycotina</taxon>
        <taxon>Agaricomycetes</taxon>
        <taxon>Hymenochaetales</taxon>
        <taxon>Hymenochaetaceae</taxon>
        <taxon>Pyrrhoderma</taxon>
    </lineage>
</organism>
<dbReference type="Pfam" id="PF02171">
    <property type="entry name" value="Piwi"/>
    <property type="match status" value="1"/>
</dbReference>
<dbReference type="Pfam" id="PF16487">
    <property type="entry name" value="ArgoMid"/>
    <property type="match status" value="1"/>
</dbReference>
<dbReference type="STRING" id="2282107.A0A286UVD5"/>
<dbReference type="InterPro" id="IPR012337">
    <property type="entry name" value="RNaseH-like_sf"/>
</dbReference>
<dbReference type="EMBL" id="NBII01000001">
    <property type="protein sequence ID" value="PAV23570.1"/>
    <property type="molecule type" value="Genomic_DNA"/>
</dbReference>
<dbReference type="Proteomes" id="UP000217199">
    <property type="component" value="Unassembled WGS sequence"/>
</dbReference>
<evidence type="ECO:0000259" key="1">
    <source>
        <dbReference type="PROSITE" id="PS50822"/>
    </source>
</evidence>
<dbReference type="InterPro" id="IPR036085">
    <property type="entry name" value="PAZ_dom_sf"/>
</dbReference>
<dbReference type="Pfam" id="PF16486">
    <property type="entry name" value="ArgoN"/>
    <property type="match status" value="1"/>
</dbReference>
<accession>A0A286UVD5</accession>
<dbReference type="SMART" id="SM00950">
    <property type="entry name" value="Piwi"/>
    <property type="match status" value="1"/>
</dbReference>
<name>A0A286UVD5_9AGAM</name>
<dbReference type="Gene3D" id="3.40.50.2300">
    <property type="match status" value="1"/>
</dbReference>
<dbReference type="OrthoDB" id="10252740at2759"/>
<dbReference type="InterPro" id="IPR036397">
    <property type="entry name" value="RNaseH_sf"/>
</dbReference>
<gene>
    <name evidence="2" type="ORF">PNOK_0063800</name>
</gene>
<dbReference type="SMART" id="SM01163">
    <property type="entry name" value="DUF1785"/>
    <property type="match status" value="1"/>
</dbReference>
<sequence length="789" mass="89361">MMVSSIYSIIEPPVTNKRRASEIVQRLQDVISPEIFSSIASAYDGARILFSVGRPFFDQASMNFEVTMTLAVNTQTTKKFIVTMKRVSKISHEDLIPVLEGRQSGPLLNTTPVQALNLLLQYANQLQHPVYGKNKFFLERGKRIHDQGLELWKGFYFSLRPTLRRLILNIDMSTAVMYPDGPLLDFVMHQLGERDIKRIIGFKNTDLRGNSAWSRLNGILYGLKIVQKGTGVVRTIKGLYERAGEYEFGSPPQLVHEYIYERHKIKIHYPGLPGIITYRGPATGQFYKKRPDPELMADILNFSKKTPRERLESTKEGYNIMNINCSPFATQSGMLISAEPIALTGRVLGAPRMQYGPRDVEVRNGAWNMLGQTLSEPVQISSWVVLIFERPNVFPRIEAERFADALQIGMGNLGIRAPRASYIDHVNSQNVAQSLQDACNRYLSPEGNPFILIFLPDNGAELKAQIKYRANVRLGIVTQCIRISKLKKIRGSRDQYINNIIAKINPKLGGVNTVPRIHIPGCEWLTNGDTMVVGADVTHASPGVRRPSVASLVASYDRSAAQYSPAYSVQEPRTEIISQLEDMLYSSIRYFNRYRDGVSEGELHRVIDQEISKIKKTFMRISSETGRDVNPKLTFIVVGKRHHIRFFPKDKERAEKSGNAPAGLVVDREITSPGMFDFYLQSHAGILGTSRSSHYIVVTDENNFSADNLQNYCFALCHIYARATRSVSIPAPVYYADILCSQTAYHFPPDMNFTDENSEVDGEFDLELWRNAFQPLHQRLYMNTPMYFL</sequence>
<dbReference type="InterPro" id="IPR032474">
    <property type="entry name" value="Argonaute_N"/>
</dbReference>
<feature type="domain" description="Piwi" evidence="1">
    <location>
        <begin position="450"/>
        <end position="748"/>
    </location>
</feature>
<comment type="caution">
    <text evidence="2">The sequence shown here is derived from an EMBL/GenBank/DDBJ whole genome shotgun (WGS) entry which is preliminary data.</text>
</comment>
<keyword evidence="3" id="KW-1185">Reference proteome</keyword>
<reference evidence="2 3" key="1">
    <citation type="journal article" date="2017" name="Mol. Ecol.">
        <title>Comparative and population genomic landscape of Phellinus noxius: A hypervariable fungus causing root rot in trees.</title>
        <authorList>
            <person name="Chung C.L."/>
            <person name="Lee T.J."/>
            <person name="Akiba M."/>
            <person name="Lee H.H."/>
            <person name="Kuo T.H."/>
            <person name="Liu D."/>
            <person name="Ke H.M."/>
            <person name="Yokoi T."/>
            <person name="Roa M.B."/>
            <person name="Lu M.J."/>
            <person name="Chang Y.Y."/>
            <person name="Ann P.J."/>
            <person name="Tsai J.N."/>
            <person name="Chen C.Y."/>
            <person name="Tzean S.S."/>
            <person name="Ota Y."/>
            <person name="Hattori T."/>
            <person name="Sahashi N."/>
            <person name="Liou R.F."/>
            <person name="Kikuchi T."/>
            <person name="Tsai I.J."/>
        </authorList>
    </citation>
    <scope>NUCLEOTIDE SEQUENCE [LARGE SCALE GENOMIC DNA]</scope>
    <source>
        <strain evidence="2 3">FFPRI411160</strain>
    </source>
</reference>
<dbReference type="SUPFAM" id="SSF53098">
    <property type="entry name" value="Ribonuclease H-like"/>
    <property type="match status" value="1"/>
</dbReference>
<dbReference type="InterPro" id="IPR014811">
    <property type="entry name" value="ArgoL1"/>
</dbReference>
<dbReference type="PROSITE" id="PS50822">
    <property type="entry name" value="PIWI"/>
    <property type="match status" value="1"/>
</dbReference>
<dbReference type="InParanoid" id="A0A286UVD5"/>
<dbReference type="PANTHER" id="PTHR22891">
    <property type="entry name" value="EUKARYOTIC TRANSLATION INITIATION FACTOR 2C"/>
    <property type="match status" value="1"/>
</dbReference>
<dbReference type="FunCoup" id="A0A286UVD5">
    <property type="interactions" value="216"/>
</dbReference>
<dbReference type="InterPro" id="IPR003165">
    <property type="entry name" value="Piwi"/>
</dbReference>
<proteinExistence type="predicted"/>
<protein>
    <submittedName>
        <fullName evidence="2">Argonaute</fullName>
    </submittedName>
</protein>
<evidence type="ECO:0000313" key="2">
    <source>
        <dbReference type="EMBL" id="PAV23570.1"/>
    </source>
</evidence>
<evidence type="ECO:0000313" key="3">
    <source>
        <dbReference type="Proteomes" id="UP000217199"/>
    </source>
</evidence>